<accession>A0ABR4HIF0</accession>
<keyword evidence="2" id="KW-1185">Reference proteome</keyword>
<dbReference type="EMBL" id="JBFXLT010000030">
    <property type="protein sequence ID" value="KAL2814934.1"/>
    <property type="molecule type" value="Genomic_DNA"/>
</dbReference>
<dbReference type="Proteomes" id="UP001610334">
    <property type="component" value="Unassembled WGS sequence"/>
</dbReference>
<proteinExistence type="predicted"/>
<evidence type="ECO:0000313" key="1">
    <source>
        <dbReference type="EMBL" id="KAL2814934.1"/>
    </source>
</evidence>
<organism evidence="1 2">
    <name type="scientific">Aspergillus granulosus</name>
    <dbReference type="NCBI Taxonomy" id="176169"/>
    <lineage>
        <taxon>Eukaryota</taxon>
        <taxon>Fungi</taxon>
        <taxon>Dikarya</taxon>
        <taxon>Ascomycota</taxon>
        <taxon>Pezizomycotina</taxon>
        <taxon>Eurotiomycetes</taxon>
        <taxon>Eurotiomycetidae</taxon>
        <taxon>Eurotiales</taxon>
        <taxon>Aspergillaceae</taxon>
        <taxon>Aspergillus</taxon>
        <taxon>Aspergillus subgen. Nidulantes</taxon>
    </lineage>
</organism>
<comment type="caution">
    <text evidence="1">The sequence shown here is derived from an EMBL/GenBank/DDBJ whole genome shotgun (WGS) entry which is preliminary data.</text>
</comment>
<reference evidence="1 2" key="1">
    <citation type="submission" date="2024-07" db="EMBL/GenBank/DDBJ databases">
        <title>Section-level genome sequencing and comparative genomics of Aspergillus sections Usti and Cavernicolus.</title>
        <authorList>
            <consortium name="Lawrence Berkeley National Laboratory"/>
            <person name="Nybo J.L."/>
            <person name="Vesth T.C."/>
            <person name="Theobald S."/>
            <person name="Frisvad J.C."/>
            <person name="Larsen T.O."/>
            <person name="Kjaerboelling I."/>
            <person name="Rothschild-Mancinelli K."/>
            <person name="Lyhne E.K."/>
            <person name="Kogle M.E."/>
            <person name="Barry K."/>
            <person name="Clum A."/>
            <person name="Na H."/>
            <person name="Ledsgaard L."/>
            <person name="Lin J."/>
            <person name="Lipzen A."/>
            <person name="Kuo A."/>
            <person name="Riley R."/>
            <person name="Mondo S."/>
            <person name="Labutti K."/>
            <person name="Haridas S."/>
            <person name="Pangalinan J."/>
            <person name="Salamov A.A."/>
            <person name="Simmons B.A."/>
            <person name="Magnuson J.K."/>
            <person name="Chen J."/>
            <person name="Drula E."/>
            <person name="Henrissat B."/>
            <person name="Wiebenga A."/>
            <person name="Lubbers R.J."/>
            <person name="Gomes A.C."/>
            <person name="Makela M.R."/>
            <person name="Stajich J."/>
            <person name="Grigoriev I.V."/>
            <person name="Mortensen U.H."/>
            <person name="De Vries R.P."/>
            <person name="Baker S.E."/>
            <person name="Andersen M.R."/>
        </authorList>
    </citation>
    <scope>NUCLEOTIDE SEQUENCE [LARGE SCALE GENOMIC DNA]</scope>
    <source>
        <strain evidence="1 2">CBS 588.65</strain>
    </source>
</reference>
<gene>
    <name evidence="1" type="ORF">BJX63DRAFT_184578</name>
</gene>
<sequence length="175" mass="19733">MISDKNEPRLSSHHMAGPASCRVPVTSLFPRFLDSQTRLRVIGFVSRSQLDLEAPSQLALAASKLPDRGFLRACTVSVVTRESVCPRQANNPVRRFTISRSRPPNSNFWGLCAHQPRRSSHKHPTPPLILRLIVPARPAEWSLRTQGFEGFKWLNLRQGPPVPAMIDQKSSYTWT</sequence>
<name>A0ABR4HIF0_9EURO</name>
<evidence type="ECO:0000313" key="2">
    <source>
        <dbReference type="Proteomes" id="UP001610334"/>
    </source>
</evidence>
<protein>
    <submittedName>
        <fullName evidence="1">Uncharacterized protein</fullName>
    </submittedName>
</protein>